<proteinExistence type="predicted"/>
<accession>A0A4Y2WDJ7</accession>
<reference evidence="1 2" key="1">
    <citation type="journal article" date="2019" name="Sci. Rep.">
        <title>Orb-weaving spider Araneus ventricosus genome elucidates the spidroin gene catalogue.</title>
        <authorList>
            <person name="Kono N."/>
            <person name="Nakamura H."/>
            <person name="Ohtoshi R."/>
            <person name="Moran D.A.P."/>
            <person name="Shinohara A."/>
            <person name="Yoshida Y."/>
            <person name="Fujiwara M."/>
            <person name="Mori M."/>
            <person name="Tomita M."/>
            <person name="Arakawa K."/>
        </authorList>
    </citation>
    <scope>NUCLEOTIDE SEQUENCE [LARGE SCALE GENOMIC DNA]</scope>
</reference>
<dbReference type="AlphaFoldDB" id="A0A4Y2WDJ7"/>
<organism evidence="1 2">
    <name type="scientific">Araneus ventricosus</name>
    <name type="common">Orbweaver spider</name>
    <name type="synonym">Epeira ventricosa</name>
    <dbReference type="NCBI Taxonomy" id="182803"/>
    <lineage>
        <taxon>Eukaryota</taxon>
        <taxon>Metazoa</taxon>
        <taxon>Ecdysozoa</taxon>
        <taxon>Arthropoda</taxon>
        <taxon>Chelicerata</taxon>
        <taxon>Arachnida</taxon>
        <taxon>Araneae</taxon>
        <taxon>Araneomorphae</taxon>
        <taxon>Entelegynae</taxon>
        <taxon>Araneoidea</taxon>
        <taxon>Araneidae</taxon>
        <taxon>Araneus</taxon>
    </lineage>
</organism>
<name>A0A4Y2WDJ7_ARAVE</name>
<keyword evidence="2" id="KW-1185">Reference proteome</keyword>
<protein>
    <submittedName>
        <fullName evidence="1">Uncharacterized protein</fullName>
    </submittedName>
</protein>
<sequence length="74" mass="8430">MPATCYVTITETVSQLQSHRLKLIRGDGIGNYSDAFLTIIQDGEDTQTWPFTNQQSQTVSPILFRRLHNTFRDG</sequence>
<feature type="non-terminal residue" evidence="1">
    <location>
        <position position="74"/>
    </location>
</feature>
<gene>
    <name evidence="1" type="ORF">AVEN_58694_1</name>
</gene>
<evidence type="ECO:0000313" key="1">
    <source>
        <dbReference type="EMBL" id="GBO34512.1"/>
    </source>
</evidence>
<comment type="caution">
    <text evidence="1">The sequence shown here is derived from an EMBL/GenBank/DDBJ whole genome shotgun (WGS) entry which is preliminary data.</text>
</comment>
<evidence type="ECO:0000313" key="2">
    <source>
        <dbReference type="Proteomes" id="UP000499080"/>
    </source>
</evidence>
<dbReference type="EMBL" id="BGPR01058356">
    <property type="protein sequence ID" value="GBO34512.1"/>
    <property type="molecule type" value="Genomic_DNA"/>
</dbReference>
<dbReference type="Proteomes" id="UP000499080">
    <property type="component" value="Unassembled WGS sequence"/>
</dbReference>